<gene>
    <name evidence="3" type="ORF">PGB34_08375</name>
</gene>
<dbReference type="InterPro" id="IPR042100">
    <property type="entry name" value="Bug_dom1"/>
</dbReference>
<dbReference type="Gene3D" id="3.40.190.10">
    <property type="entry name" value="Periplasmic binding protein-like II"/>
    <property type="match status" value="1"/>
</dbReference>
<dbReference type="PANTHER" id="PTHR42928:SF5">
    <property type="entry name" value="BLR1237 PROTEIN"/>
    <property type="match status" value="1"/>
</dbReference>
<dbReference type="PANTHER" id="PTHR42928">
    <property type="entry name" value="TRICARBOXYLATE-BINDING PROTEIN"/>
    <property type="match status" value="1"/>
</dbReference>
<dbReference type="Pfam" id="PF03401">
    <property type="entry name" value="TctC"/>
    <property type="match status" value="1"/>
</dbReference>
<dbReference type="PIRSF" id="PIRSF017082">
    <property type="entry name" value="YflP"/>
    <property type="match status" value="1"/>
</dbReference>
<keyword evidence="2" id="KW-0732">Signal</keyword>
<feature type="chain" id="PRO_5041975078" evidence="2">
    <location>
        <begin position="26"/>
        <end position="323"/>
    </location>
</feature>
<comment type="caution">
    <text evidence="3">The sequence shown here is derived from an EMBL/GenBank/DDBJ whole genome shotgun (WGS) entry which is preliminary data.</text>
</comment>
<dbReference type="Proteomes" id="UP001212602">
    <property type="component" value="Unassembled WGS sequence"/>
</dbReference>
<evidence type="ECO:0000256" key="1">
    <source>
        <dbReference type="ARBA" id="ARBA00006987"/>
    </source>
</evidence>
<dbReference type="AlphaFoldDB" id="A0AAE3N8A3"/>
<dbReference type="EMBL" id="JAQIPB010000002">
    <property type="protein sequence ID" value="MDA7416379.1"/>
    <property type="molecule type" value="Genomic_DNA"/>
</dbReference>
<dbReference type="InterPro" id="IPR006311">
    <property type="entry name" value="TAT_signal"/>
</dbReference>
<proteinExistence type="inferred from homology"/>
<feature type="signal peptide" evidence="2">
    <location>
        <begin position="1"/>
        <end position="25"/>
    </location>
</feature>
<name>A0AAE3N8A3_9BURK</name>
<dbReference type="PROSITE" id="PS51318">
    <property type="entry name" value="TAT"/>
    <property type="match status" value="1"/>
</dbReference>
<protein>
    <submittedName>
        <fullName evidence="3">Bug family tripartite tricarboxylate transporter substrate binding protein</fullName>
    </submittedName>
</protein>
<evidence type="ECO:0000313" key="3">
    <source>
        <dbReference type="EMBL" id="MDA7416379.1"/>
    </source>
</evidence>
<evidence type="ECO:0000313" key="4">
    <source>
        <dbReference type="Proteomes" id="UP001212602"/>
    </source>
</evidence>
<keyword evidence="4" id="KW-1185">Reference proteome</keyword>
<evidence type="ECO:0000256" key="2">
    <source>
        <dbReference type="SAM" id="SignalP"/>
    </source>
</evidence>
<sequence>MMKRRQIITRAGALAASALAGPALAQPERLLKLLVGFPAGGSIDVVSRIVAEKLGEELKRTVIIDNRTGAGGRLAADLLKAAPPDGGTMMITPIVVPVLAPMVFTKLNYEPRRDFAPVVRLCDFAFGLAVSPQTPARTLQEYVSWIKANPQNASFGSPAAGSLPHFFGEMIGSALGVNMIHVPFNGGAALQSAVLGNHVPAGIDVVMEWEQNARAGKVRMLATSGEARSPVMSEVPSFKEQGYPNIVGKGWFAMYAPARTPSAAIGQVNAAVNKVLLRPDVRERFAALGLDVGGGSPADLQRTMQEDTLRWEPIVKKTGFKVS</sequence>
<dbReference type="InterPro" id="IPR005064">
    <property type="entry name" value="BUG"/>
</dbReference>
<dbReference type="CDD" id="cd13579">
    <property type="entry name" value="PBP2_Bug_NagM"/>
    <property type="match status" value="1"/>
</dbReference>
<dbReference type="Gene3D" id="3.40.190.150">
    <property type="entry name" value="Bordetella uptake gene, domain 1"/>
    <property type="match status" value="1"/>
</dbReference>
<accession>A0AAE3N8A3</accession>
<organism evidence="3 4">
    <name type="scientific">Xenophilus arseniciresistens</name>
    <dbReference type="NCBI Taxonomy" id="1283306"/>
    <lineage>
        <taxon>Bacteria</taxon>
        <taxon>Pseudomonadati</taxon>
        <taxon>Pseudomonadota</taxon>
        <taxon>Betaproteobacteria</taxon>
        <taxon>Burkholderiales</taxon>
        <taxon>Comamonadaceae</taxon>
        <taxon>Xenophilus</taxon>
    </lineage>
</organism>
<reference evidence="3" key="1">
    <citation type="submission" date="2023-01" db="EMBL/GenBank/DDBJ databases">
        <title>Xenophilus mangrovi sp. nov., isolated from soil of Mangrove nature reserve.</title>
        <authorList>
            <person name="Xu S."/>
            <person name="Liu Z."/>
            <person name="Xu Y."/>
        </authorList>
    </citation>
    <scope>NUCLEOTIDE SEQUENCE</scope>
    <source>
        <strain evidence="3">YW8</strain>
    </source>
</reference>
<comment type="similarity">
    <text evidence="1">Belongs to the UPF0065 (bug) family.</text>
</comment>
<dbReference type="RefSeq" id="WP_271427599.1">
    <property type="nucleotide sequence ID" value="NZ_JAQIPB010000002.1"/>
</dbReference>